<evidence type="ECO:0000256" key="3">
    <source>
        <dbReference type="ARBA" id="ARBA00022840"/>
    </source>
</evidence>
<dbReference type="SUPFAM" id="SSF52172">
    <property type="entry name" value="CheY-like"/>
    <property type="match status" value="1"/>
</dbReference>
<evidence type="ECO:0000256" key="7">
    <source>
        <dbReference type="PROSITE-ProRule" id="PRU00169"/>
    </source>
</evidence>
<dbReference type="Pfam" id="PF25601">
    <property type="entry name" value="AAA_lid_14"/>
    <property type="match status" value="1"/>
</dbReference>
<dbReference type="PROSITE" id="PS00675">
    <property type="entry name" value="SIGMA54_INTERACT_1"/>
    <property type="match status" value="1"/>
</dbReference>
<dbReference type="PROSITE" id="PS50045">
    <property type="entry name" value="SIGMA54_INTERACT_4"/>
    <property type="match status" value="1"/>
</dbReference>
<dbReference type="InterPro" id="IPR009057">
    <property type="entry name" value="Homeodomain-like_sf"/>
</dbReference>
<keyword evidence="3" id="KW-0067">ATP-binding</keyword>
<dbReference type="InterPro" id="IPR002197">
    <property type="entry name" value="HTH_Fis"/>
</dbReference>
<dbReference type="SUPFAM" id="SSF52540">
    <property type="entry name" value="P-loop containing nucleoside triphosphate hydrolases"/>
    <property type="match status" value="1"/>
</dbReference>
<organism evidence="11 12">
    <name type="scientific">Salisediminibacterium beveridgei</name>
    <dbReference type="NCBI Taxonomy" id="632773"/>
    <lineage>
        <taxon>Bacteria</taxon>
        <taxon>Bacillati</taxon>
        <taxon>Bacillota</taxon>
        <taxon>Bacilli</taxon>
        <taxon>Bacillales</taxon>
        <taxon>Bacillaceae</taxon>
        <taxon>Salisediminibacterium</taxon>
    </lineage>
</organism>
<name>A0A1D7QYM7_9BACI</name>
<dbReference type="GO" id="GO:0005524">
    <property type="term" value="F:ATP binding"/>
    <property type="evidence" value="ECO:0007669"/>
    <property type="project" value="UniProtKB-KW"/>
</dbReference>
<evidence type="ECO:0000313" key="11">
    <source>
        <dbReference type="EMBL" id="AOM84109.1"/>
    </source>
</evidence>
<dbReference type="EMBL" id="CP012502">
    <property type="protein sequence ID" value="AOM84109.1"/>
    <property type="molecule type" value="Genomic_DNA"/>
</dbReference>
<accession>A0A1D7QYM7</accession>
<evidence type="ECO:0000256" key="5">
    <source>
        <dbReference type="ARBA" id="ARBA00023125"/>
    </source>
</evidence>
<protein>
    <submittedName>
        <fullName evidence="11">Sigma-54-dependent transcriptional regulator</fullName>
    </submittedName>
</protein>
<keyword evidence="5" id="KW-0238">DNA-binding</keyword>
<dbReference type="GO" id="GO:0006355">
    <property type="term" value="P:regulation of DNA-templated transcription"/>
    <property type="evidence" value="ECO:0007669"/>
    <property type="project" value="InterPro"/>
</dbReference>
<keyword evidence="12" id="KW-1185">Reference proteome</keyword>
<feature type="domain" description="Response regulatory" evidence="10">
    <location>
        <begin position="4"/>
        <end position="120"/>
    </location>
</feature>
<dbReference type="InterPro" id="IPR001789">
    <property type="entry name" value="Sig_transdc_resp-reg_receiver"/>
</dbReference>
<dbReference type="PANTHER" id="PTHR32071">
    <property type="entry name" value="TRANSCRIPTIONAL REGULATORY PROTEIN"/>
    <property type="match status" value="1"/>
</dbReference>
<evidence type="ECO:0000259" key="10">
    <source>
        <dbReference type="PROSITE" id="PS50110"/>
    </source>
</evidence>
<dbReference type="Proteomes" id="UP000094463">
    <property type="component" value="Chromosome"/>
</dbReference>
<dbReference type="Gene3D" id="3.40.50.2300">
    <property type="match status" value="1"/>
</dbReference>
<dbReference type="InterPro" id="IPR003593">
    <property type="entry name" value="AAA+_ATPase"/>
</dbReference>
<dbReference type="Gene3D" id="3.40.50.300">
    <property type="entry name" value="P-loop containing nucleotide triphosphate hydrolases"/>
    <property type="match status" value="1"/>
</dbReference>
<evidence type="ECO:0000256" key="4">
    <source>
        <dbReference type="ARBA" id="ARBA00023015"/>
    </source>
</evidence>
<dbReference type="SMART" id="SM00448">
    <property type="entry name" value="REC"/>
    <property type="match status" value="1"/>
</dbReference>
<reference evidence="11 12" key="1">
    <citation type="submission" date="2015-08" db="EMBL/GenBank/DDBJ databases">
        <title>The complete genome sequence of Bacillus beveridgei MLTeJB.</title>
        <authorList>
            <person name="Hanson T.E."/>
            <person name="Mesa C."/>
            <person name="Basesman S.M."/>
            <person name="Oremland R.S."/>
        </authorList>
    </citation>
    <scope>NUCLEOTIDE SEQUENCE [LARGE SCALE GENOMIC DNA]</scope>
    <source>
        <strain evidence="11 12">MLTeJB</strain>
    </source>
</reference>
<dbReference type="PRINTS" id="PR01590">
    <property type="entry name" value="HTHFIS"/>
</dbReference>
<evidence type="ECO:0000313" key="12">
    <source>
        <dbReference type="Proteomes" id="UP000094463"/>
    </source>
</evidence>
<dbReference type="Pfam" id="PF00158">
    <property type="entry name" value="Sigma54_activat"/>
    <property type="match status" value="1"/>
</dbReference>
<evidence type="ECO:0000256" key="1">
    <source>
        <dbReference type="ARBA" id="ARBA00022553"/>
    </source>
</evidence>
<dbReference type="KEGG" id="bbev:BBEV_2772"/>
<dbReference type="InterPro" id="IPR025944">
    <property type="entry name" value="Sigma_54_int_dom_CS"/>
</dbReference>
<keyword evidence="8" id="KW-0175">Coiled coil</keyword>
<dbReference type="PROSITE" id="PS50110">
    <property type="entry name" value="RESPONSE_REGULATORY"/>
    <property type="match status" value="1"/>
</dbReference>
<dbReference type="InterPro" id="IPR002078">
    <property type="entry name" value="Sigma_54_int"/>
</dbReference>
<gene>
    <name evidence="11" type="primary">pilR</name>
    <name evidence="11" type="ORF">BBEV_2772</name>
</gene>
<dbReference type="SMART" id="SM00382">
    <property type="entry name" value="AAA"/>
    <property type="match status" value="1"/>
</dbReference>
<dbReference type="Pfam" id="PF02954">
    <property type="entry name" value="HTH_8"/>
    <property type="match status" value="1"/>
</dbReference>
<keyword evidence="1 7" id="KW-0597">Phosphoprotein</keyword>
<evidence type="ECO:0000256" key="6">
    <source>
        <dbReference type="ARBA" id="ARBA00023163"/>
    </source>
</evidence>
<feature type="coiled-coil region" evidence="8">
    <location>
        <begin position="109"/>
        <end position="142"/>
    </location>
</feature>
<dbReference type="Gene3D" id="1.10.8.60">
    <property type="match status" value="1"/>
</dbReference>
<evidence type="ECO:0000259" key="9">
    <source>
        <dbReference type="PROSITE" id="PS50045"/>
    </source>
</evidence>
<dbReference type="InterPro" id="IPR027417">
    <property type="entry name" value="P-loop_NTPase"/>
</dbReference>
<dbReference type="PROSITE" id="PS00676">
    <property type="entry name" value="SIGMA54_INTERACT_2"/>
    <property type="match status" value="1"/>
</dbReference>
<dbReference type="PROSITE" id="PS00688">
    <property type="entry name" value="SIGMA54_INTERACT_3"/>
    <property type="match status" value="1"/>
</dbReference>
<feature type="modified residue" description="4-aspartylphosphate" evidence="7">
    <location>
        <position position="53"/>
    </location>
</feature>
<keyword evidence="6" id="KW-0804">Transcription</keyword>
<feature type="domain" description="Sigma-54 factor interaction" evidence="9">
    <location>
        <begin position="145"/>
        <end position="368"/>
    </location>
</feature>
<evidence type="ECO:0000256" key="8">
    <source>
        <dbReference type="SAM" id="Coils"/>
    </source>
</evidence>
<dbReference type="Gene3D" id="1.10.10.60">
    <property type="entry name" value="Homeodomain-like"/>
    <property type="match status" value="1"/>
</dbReference>
<keyword evidence="2" id="KW-0547">Nucleotide-binding</keyword>
<dbReference type="GO" id="GO:0000160">
    <property type="term" value="P:phosphorelay signal transduction system"/>
    <property type="evidence" value="ECO:0007669"/>
    <property type="project" value="InterPro"/>
</dbReference>
<keyword evidence="4" id="KW-0805">Transcription regulation</keyword>
<dbReference type="InterPro" id="IPR025662">
    <property type="entry name" value="Sigma_54_int_dom_ATP-bd_1"/>
</dbReference>
<proteinExistence type="predicted"/>
<evidence type="ECO:0000256" key="2">
    <source>
        <dbReference type="ARBA" id="ARBA00022741"/>
    </source>
</evidence>
<dbReference type="InterPro" id="IPR025943">
    <property type="entry name" value="Sigma_54_int_dom_ATP-bd_2"/>
</dbReference>
<dbReference type="AlphaFoldDB" id="A0A1D7QYM7"/>
<dbReference type="FunFam" id="3.40.50.300:FF:000006">
    <property type="entry name" value="DNA-binding transcriptional regulator NtrC"/>
    <property type="match status" value="1"/>
</dbReference>
<dbReference type="STRING" id="632773.BBEV_2772"/>
<dbReference type="CDD" id="cd00009">
    <property type="entry name" value="AAA"/>
    <property type="match status" value="1"/>
</dbReference>
<sequence>MMHRILVADDEKDLRELLVSRLKRKGFDAKGAASGEEAMTLLQKESFDIGIFDIRMEPMDGLTLLENVKRRQEMMDVEVIMLTGHGTMETAIDAMKKGAYDYLTKPYNLAELEVVIAKALEKRKLSEENQTMRSLLHAKEKDFDIVGRSAAIERVKHLTARVADADASILIEGESGTGKELVAKGLHYWSKRAAEPFIAVNSGAIPEQLIESELFGHARGAFTGAQKEKKGLVEAADGGTLFLDEIGEMPKDTQVKLLRFLETGTFRRVGETRERAIQVRVVAATNRSLSEEAAAGRFREDLFYRLQVMIIDVPPLRERKEDIPLLVDFFLKQSGQRQLTEHAMNELIRYDFPGNIRELMHILERGCLLSPHNEIEAADLMLPGGTRQASKQDDGCDPLRTLEEVERTHIDSVLTHTDWNKSEAAGILGISVRNIYRKIEQHQLEKNSE</sequence>
<dbReference type="Pfam" id="PF00072">
    <property type="entry name" value="Response_reg"/>
    <property type="match status" value="1"/>
</dbReference>
<dbReference type="GO" id="GO:0043565">
    <property type="term" value="F:sequence-specific DNA binding"/>
    <property type="evidence" value="ECO:0007669"/>
    <property type="project" value="InterPro"/>
</dbReference>
<dbReference type="InterPro" id="IPR058031">
    <property type="entry name" value="AAA_lid_NorR"/>
</dbReference>
<dbReference type="FunFam" id="3.40.50.2300:FF:000018">
    <property type="entry name" value="DNA-binding transcriptional regulator NtrC"/>
    <property type="match status" value="1"/>
</dbReference>
<dbReference type="SUPFAM" id="SSF46689">
    <property type="entry name" value="Homeodomain-like"/>
    <property type="match status" value="1"/>
</dbReference>
<dbReference type="InterPro" id="IPR011006">
    <property type="entry name" value="CheY-like_superfamily"/>
</dbReference>